<dbReference type="PANTHER" id="PTHR19353:SF19">
    <property type="entry name" value="DELTA(5) FATTY ACID DESATURASE C-RELATED"/>
    <property type="match status" value="1"/>
</dbReference>
<dbReference type="CDD" id="cd03510">
    <property type="entry name" value="Rhizobitoxine-FADS-like"/>
    <property type="match status" value="1"/>
</dbReference>
<reference evidence="3 4" key="1">
    <citation type="submission" date="2021-03" db="EMBL/GenBank/DDBJ databases">
        <title>Genomic Encyclopedia of Type Strains, Phase IV (KMG-IV): sequencing the most valuable type-strain genomes for metagenomic binning, comparative biology and taxonomic classification.</title>
        <authorList>
            <person name="Goeker M."/>
        </authorList>
    </citation>
    <scope>NUCLEOTIDE SEQUENCE [LARGE SCALE GENOMIC DNA]</scope>
    <source>
        <strain evidence="3 4">DSM 26806</strain>
    </source>
</reference>
<dbReference type="NCBIfam" id="NF041365">
    <property type="entry name" value="GntB_guanitoxin"/>
    <property type="match status" value="1"/>
</dbReference>
<accession>A0ABS4JGD3</accession>
<dbReference type="EMBL" id="JAGGLD010000002">
    <property type="protein sequence ID" value="MBP2000762.1"/>
    <property type="molecule type" value="Genomic_DNA"/>
</dbReference>
<evidence type="ECO:0000256" key="1">
    <source>
        <dbReference type="SAM" id="Phobius"/>
    </source>
</evidence>
<keyword evidence="1" id="KW-1133">Transmembrane helix</keyword>
<feature type="transmembrane region" description="Helical" evidence="1">
    <location>
        <begin position="147"/>
        <end position="165"/>
    </location>
</feature>
<feature type="transmembrane region" description="Helical" evidence="1">
    <location>
        <begin position="36"/>
        <end position="60"/>
    </location>
</feature>
<dbReference type="InterPro" id="IPR012171">
    <property type="entry name" value="Fatty_acid_desaturase"/>
</dbReference>
<dbReference type="Proteomes" id="UP001519288">
    <property type="component" value="Unassembled WGS sequence"/>
</dbReference>
<keyword evidence="1" id="KW-0472">Membrane</keyword>
<sequence>MASYEFYAFSNEIKQQLKPLSKSNNYRAFVGIMYDYFIIFVAIVLSQYNLYFYIISLVVIGSRQRALATILHDASHLCLAKNRKLNYVLGTLFSGYLIGQEFNLYKDSHVKGHHTHLGDPQKDPDYQFHIEAGLYKLKSERHFLNKYVLRPLFLLNIFSYAYYVFRYRMMQFRTYPRQYMHMLLLWIGIIGILAYMGCIKELFMYWIVPYFTTFMVIGWFIELAEHYPLVLDTKKSIKMTRNRFSHWLEAFFLSIHAENYHLTHHLQSSIPYWNIAKAHQIMLKDNTYAELNSLMGGVFISSNSNRPLIIDLLTTSKLPILTSQKEME</sequence>
<comment type="caution">
    <text evidence="3">The sequence shown here is derived from an EMBL/GenBank/DDBJ whole genome shotgun (WGS) entry which is preliminary data.</text>
</comment>
<dbReference type="Pfam" id="PF00487">
    <property type="entry name" value="FA_desaturase"/>
    <property type="match status" value="1"/>
</dbReference>
<feature type="domain" description="Fatty acid desaturase" evidence="2">
    <location>
        <begin position="52"/>
        <end position="284"/>
    </location>
</feature>
<keyword evidence="4" id="KW-1185">Reference proteome</keyword>
<feature type="transmembrane region" description="Helical" evidence="1">
    <location>
        <begin position="177"/>
        <end position="196"/>
    </location>
</feature>
<proteinExistence type="predicted"/>
<evidence type="ECO:0000313" key="4">
    <source>
        <dbReference type="Proteomes" id="UP001519288"/>
    </source>
</evidence>
<feature type="transmembrane region" description="Helical" evidence="1">
    <location>
        <begin position="203"/>
        <end position="221"/>
    </location>
</feature>
<evidence type="ECO:0000313" key="3">
    <source>
        <dbReference type="EMBL" id="MBP2000762.1"/>
    </source>
</evidence>
<evidence type="ECO:0000259" key="2">
    <source>
        <dbReference type="Pfam" id="PF00487"/>
    </source>
</evidence>
<dbReference type="RefSeq" id="WP_209861218.1">
    <property type="nucleotide sequence ID" value="NZ_JAGGLD010000002.1"/>
</dbReference>
<dbReference type="InterPro" id="IPR005804">
    <property type="entry name" value="FA_desaturase_dom"/>
</dbReference>
<name>A0ABS4JGD3_9BACL</name>
<dbReference type="PANTHER" id="PTHR19353">
    <property type="entry name" value="FATTY ACID DESATURASE 2"/>
    <property type="match status" value="1"/>
</dbReference>
<organism evidence="3 4">
    <name type="scientific">Paenibacillus shirakamiensis</name>
    <dbReference type="NCBI Taxonomy" id="1265935"/>
    <lineage>
        <taxon>Bacteria</taxon>
        <taxon>Bacillati</taxon>
        <taxon>Bacillota</taxon>
        <taxon>Bacilli</taxon>
        <taxon>Bacillales</taxon>
        <taxon>Paenibacillaceae</taxon>
        <taxon>Paenibacillus</taxon>
    </lineage>
</organism>
<keyword evidence="1" id="KW-0812">Transmembrane</keyword>
<protein>
    <submittedName>
        <fullName evidence="3">Fatty acid desaturase</fullName>
    </submittedName>
</protein>
<gene>
    <name evidence="3" type="ORF">J2Z69_001793</name>
</gene>